<accession>A0A8J3BTF3</accession>
<comment type="caution">
    <text evidence="1">The sequence shown here is derived from an EMBL/GenBank/DDBJ whole genome shotgun (WGS) entry which is preliminary data.</text>
</comment>
<proteinExistence type="predicted"/>
<gene>
    <name evidence="1" type="ORF">GCM10010124_33740</name>
</gene>
<reference evidence="1" key="2">
    <citation type="submission" date="2020-09" db="EMBL/GenBank/DDBJ databases">
        <authorList>
            <person name="Sun Q."/>
            <person name="Ohkuma M."/>
        </authorList>
    </citation>
    <scope>NUCLEOTIDE SEQUENCE</scope>
    <source>
        <strain evidence="1">JCM 3091</strain>
    </source>
</reference>
<reference evidence="1" key="1">
    <citation type="journal article" date="2014" name="Int. J. Syst. Evol. Microbiol.">
        <title>Complete genome sequence of Corynebacterium casei LMG S-19264T (=DSM 44701T), isolated from a smear-ripened cheese.</title>
        <authorList>
            <consortium name="US DOE Joint Genome Institute (JGI-PGF)"/>
            <person name="Walter F."/>
            <person name="Albersmeier A."/>
            <person name="Kalinowski J."/>
            <person name="Ruckert C."/>
        </authorList>
    </citation>
    <scope>NUCLEOTIDE SEQUENCE</scope>
    <source>
        <strain evidence="1">JCM 3091</strain>
    </source>
</reference>
<name>A0A8J3BTF3_9ACTN</name>
<evidence type="ECO:0000313" key="2">
    <source>
        <dbReference type="Proteomes" id="UP000662200"/>
    </source>
</evidence>
<evidence type="ECO:0000313" key="1">
    <source>
        <dbReference type="EMBL" id="GGK38167.1"/>
    </source>
</evidence>
<sequence length="61" mass="6634">MPSKRVRKTRCPQCRGLFTPTAPGDPSEVCDLCENQLILPFPPVAPVRDARGRFVPAGGAR</sequence>
<organism evidence="1 2">
    <name type="scientific">Pilimelia terevasa</name>
    <dbReference type="NCBI Taxonomy" id="53372"/>
    <lineage>
        <taxon>Bacteria</taxon>
        <taxon>Bacillati</taxon>
        <taxon>Actinomycetota</taxon>
        <taxon>Actinomycetes</taxon>
        <taxon>Micromonosporales</taxon>
        <taxon>Micromonosporaceae</taxon>
        <taxon>Pilimelia</taxon>
    </lineage>
</organism>
<keyword evidence="2" id="KW-1185">Reference proteome</keyword>
<protein>
    <submittedName>
        <fullName evidence="1">Uncharacterized protein</fullName>
    </submittedName>
</protein>
<dbReference type="EMBL" id="BMQC01000014">
    <property type="protein sequence ID" value="GGK38167.1"/>
    <property type="molecule type" value="Genomic_DNA"/>
</dbReference>
<dbReference type="AlphaFoldDB" id="A0A8J3BTF3"/>
<dbReference type="Proteomes" id="UP000662200">
    <property type="component" value="Unassembled WGS sequence"/>
</dbReference>